<dbReference type="EMBL" id="JAFHAP010000004">
    <property type="protein sequence ID" value="MBN2908332.1"/>
    <property type="molecule type" value="Genomic_DNA"/>
</dbReference>
<gene>
    <name evidence="1" type="ORF">JQC72_02200</name>
</gene>
<proteinExistence type="predicted"/>
<dbReference type="Proteomes" id="UP001177120">
    <property type="component" value="Unassembled WGS sequence"/>
</dbReference>
<name>A0ABS2WFL6_9BACL</name>
<reference evidence="1" key="1">
    <citation type="journal article" date="2024" name="Int. J. Syst. Evol. Microbiol.">
        <title>Polycladomyces zharkentensis sp. nov., a novel thermophilic cellulose- and starch-degrading member of the Bacillota from a geothermal aquifer in Kazakhstan.</title>
        <authorList>
            <person name="Mashzhan A."/>
            <person name="Kistaubayeva A."/>
            <person name="Javier-Lopez R."/>
            <person name="Bissenova U."/>
            <person name="Bissenbay A."/>
            <person name="Birkeland N.K."/>
        </authorList>
    </citation>
    <scope>NUCLEOTIDE SEQUENCE</scope>
    <source>
        <strain evidence="1">ZKZ2T</strain>
    </source>
</reference>
<dbReference type="RefSeq" id="WP_205492488.1">
    <property type="nucleotide sequence ID" value="NZ_JAFHAP010000004.1"/>
</dbReference>
<accession>A0ABS2WFL6</accession>
<sequence length="48" mass="5820">MNDIHRRVTELLRKVQCNPRQRKELEEELLDHLTLLYEEYREKGVPAG</sequence>
<keyword evidence="2" id="KW-1185">Reference proteome</keyword>
<comment type="caution">
    <text evidence="1">The sequence shown here is derived from an EMBL/GenBank/DDBJ whole genome shotgun (WGS) entry which is preliminary data.</text>
</comment>
<organism evidence="1 2">
    <name type="scientific">Polycladomyces zharkentensis</name>
    <dbReference type="NCBI Taxonomy" id="2807616"/>
    <lineage>
        <taxon>Bacteria</taxon>
        <taxon>Bacillati</taxon>
        <taxon>Bacillota</taxon>
        <taxon>Bacilli</taxon>
        <taxon>Bacillales</taxon>
        <taxon>Thermoactinomycetaceae</taxon>
        <taxon>Polycladomyces</taxon>
    </lineage>
</organism>
<protein>
    <submittedName>
        <fullName evidence="1">Uncharacterized protein</fullName>
    </submittedName>
</protein>
<evidence type="ECO:0000313" key="1">
    <source>
        <dbReference type="EMBL" id="MBN2908332.1"/>
    </source>
</evidence>
<evidence type="ECO:0000313" key="2">
    <source>
        <dbReference type="Proteomes" id="UP001177120"/>
    </source>
</evidence>